<evidence type="ECO:0000313" key="1">
    <source>
        <dbReference type="EMBL" id="MBZ2166389.1"/>
    </source>
</evidence>
<dbReference type="AlphaFoldDB" id="A0A8T5V076"/>
<dbReference type="Proteomes" id="UP000825933">
    <property type="component" value="Unassembled WGS sequence"/>
</dbReference>
<keyword evidence="2" id="KW-1185">Reference proteome</keyword>
<gene>
    <name evidence="1" type="ORF">K8N75_10100</name>
</gene>
<name>A0A8T5V076_9EURY</name>
<comment type="caution">
    <text evidence="1">The sequence shown here is derived from an EMBL/GenBank/DDBJ whole genome shotgun (WGS) entry which is preliminary data.</text>
</comment>
<proteinExistence type="predicted"/>
<accession>A0A8T5V076</accession>
<organism evidence="1 2">
    <name type="scientific">Methanobacterium spitsbergense</name>
    <dbReference type="NCBI Taxonomy" id="2874285"/>
    <lineage>
        <taxon>Archaea</taxon>
        <taxon>Methanobacteriati</taxon>
        <taxon>Methanobacteriota</taxon>
        <taxon>Methanomada group</taxon>
        <taxon>Methanobacteria</taxon>
        <taxon>Methanobacteriales</taxon>
        <taxon>Methanobacteriaceae</taxon>
        <taxon>Methanobacterium</taxon>
    </lineage>
</organism>
<reference evidence="2" key="1">
    <citation type="journal article" date="2022" name="Microbiol. Resour. Announc.">
        <title>Draft Genome Sequence of a Methanogenic Archaeon from West Spitsbergen Permafrost.</title>
        <authorList>
            <person name="Trubitsyn V."/>
            <person name="Rivkina E."/>
            <person name="Shcherbakova V."/>
        </authorList>
    </citation>
    <scope>NUCLEOTIDE SEQUENCE [LARGE SCALE GENOMIC DNA]</scope>
    <source>
        <strain evidence="2">VT</strain>
    </source>
</reference>
<dbReference type="EMBL" id="JAIOUQ010000012">
    <property type="protein sequence ID" value="MBZ2166389.1"/>
    <property type="molecule type" value="Genomic_DNA"/>
</dbReference>
<evidence type="ECO:0000313" key="2">
    <source>
        <dbReference type="Proteomes" id="UP000825933"/>
    </source>
</evidence>
<dbReference type="RefSeq" id="WP_223791940.1">
    <property type="nucleotide sequence ID" value="NZ_JAIOUQ010000012.1"/>
</dbReference>
<sequence length="127" mass="14528">MKTLVPGVIGQTTEAQMRKSVNNRKIISDNEFLESLDEPNKFLYRFNKFSDKNSLKINWGQVSFSMNINLDGELVSIFEGYSPVSRYDNSIHIKYYSILSKVEDGKSVIELYSSLKTFTKEGKNGLI</sequence>
<protein>
    <submittedName>
        <fullName evidence="1">Uncharacterized protein</fullName>
    </submittedName>
</protein>